<evidence type="ECO:0000313" key="1">
    <source>
        <dbReference type="EMBL" id="QHT32956.1"/>
    </source>
</evidence>
<proteinExistence type="predicted"/>
<name>A0A6C0EUV7_9ZZZZ</name>
<dbReference type="EMBL" id="MN738956">
    <property type="protein sequence ID" value="QHT32956.1"/>
    <property type="molecule type" value="Genomic_DNA"/>
</dbReference>
<protein>
    <submittedName>
        <fullName evidence="1">Uncharacterized protein</fullName>
    </submittedName>
</protein>
<reference evidence="1" key="1">
    <citation type="journal article" date="2020" name="Nature">
        <title>Giant virus diversity and host interactions through global metagenomics.</title>
        <authorList>
            <person name="Schulz F."/>
            <person name="Roux S."/>
            <person name="Paez-Espino D."/>
            <person name="Jungbluth S."/>
            <person name="Walsh D.A."/>
            <person name="Denef V.J."/>
            <person name="McMahon K.D."/>
            <person name="Konstantinidis K.T."/>
            <person name="Eloe-Fadrosh E.A."/>
            <person name="Kyrpides N.C."/>
            <person name="Woyke T."/>
        </authorList>
    </citation>
    <scope>NUCLEOTIDE SEQUENCE</scope>
    <source>
        <strain evidence="1">GVMAG-M-3300009161-34</strain>
    </source>
</reference>
<organism evidence="1">
    <name type="scientific">viral metagenome</name>
    <dbReference type="NCBI Taxonomy" id="1070528"/>
    <lineage>
        <taxon>unclassified sequences</taxon>
        <taxon>metagenomes</taxon>
        <taxon>organismal metagenomes</taxon>
    </lineage>
</organism>
<accession>A0A6C0EUV7</accession>
<sequence>MESSNESNSIYVPEVDYSKKLKLINLTSIKIYLTYINTDNEIETIRQKKLSIDRGTNIVTRSQLINIIKDNQKRHNVKYKLMSVMVHNINVTPDTLASYIETPENFISLFTLSRIDSFELQPTVSMLKQYNGIYFFFFECPPDPVSASPASSASSMHRANHTRRVYIAKTINRNKTKRYDTYIHRF</sequence>
<dbReference type="AlphaFoldDB" id="A0A6C0EUV7"/>